<evidence type="ECO:0000256" key="1">
    <source>
        <dbReference type="ARBA" id="ARBA00022490"/>
    </source>
</evidence>
<evidence type="ECO:0000313" key="12">
    <source>
        <dbReference type="Proteomes" id="UP000765845"/>
    </source>
</evidence>
<dbReference type="EMBL" id="JAAWWK010000003">
    <property type="protein sequence ID" value="NKI17953.1"/>
    <property type="molecule type" value="Genomic_DNA"/>
</dbReference>
<dbReference type="Gene3D" id="3.40.630.30">
    <property type="match status" value="1"/>
</dbReference>
<dbReference type="InterPro" id="IPR027417">
    <property type="entry name" value="P-loop_NTPase"/>
</dbReference>
<dbReference type="InterPro" id="IPR013562">
    <property type="entry name" value="TmcA/NAT10_N"/>
</dbReference>
<comment type="subcellular location">
    <subcellularLocation>
        <location evidence="9">Cytoplasm</location>
    </subcellularLocation>
</comment>
<dbReference type="SUPFAM" id="SSF52540">
    <property type="entry name" value="P-loop containing nucleoside triphosphate hydrolases"/>
    <property type="match status" value="1"/>
</dbReference>
<keyword evidence="7 9" id="KW-0694">RNA-binding</keyword>
<dbReference type="Gene3D" id="1.20.120.890">
    <property type="entry name" value="tRNA(Met) cytidine acetyltransferase, tail domain"/>
    <property type="match status" value="1"/>
</dbReference>
<dbReference type="Gene3D" id="3.40.50.300">
    <property type="entry name" value="P-loop containing nucleotide triphosphate hydrolases"/>
    <property type="match status" value="1"/>
</dbReference>
<comment type="function">
    <text evidence="9">Catalyzes the formation of N(4)-acetylcytidine (ac(4)C) at the wobble position of tRNA(Met), by using acetyl-CoA as an acetyl donor and ATP (or GTP).</text>
</comment>
<evidence type="ECO:0000313" key="11">
    <source>
        <dbReference type="EMBL" id="NKI17953.1"/>
    </source>
</evidence>
<keyword evidence="4 9" id="KW-0819">tRNA processing</keyword>
<evidence type="ECO:0000256" key="5">
    <source>
        <dbReference type="ARBA" id="ARBA00022741"/>
    </source>
</evidence>
<feature type="binding site" evidence="9">
    <location>
        <position position="344"/>
    </location>
    <ligand>
        <name>ATP</name>
        <dbReference type="ChEBI" id="CHEBI:30616"/>
    </ligand>
</feature>
<dbReference type="PANTHER" id="PTHR10925:SF5">
    <property type="entry name" value="RNA CYTIDINE ACETYLTRANSFERASE"/>
    <property type="match status" value="1"/>
</dbReference>
<sequence length="690" mass="76345">MVSTTPLDQFCQTLQQIGRLSGHRYLLMLSGPRDWAEQMLAPVLAPVINTTVLLGDAPFCGIEAHRQQRVLGSEQDIVLIDAHTRFDINGALAAAGGLRSGGLLCLITPEWSAWPKHYREQCAGEGLYPVADRFLQRLLGLLQADSRVLHIQPGKPLPALPLAGEAWQQPLPSSEQQHCIDAIGRVATGRNKRPLVIRADRGRGKSAALGLAAAELLKQGKSRIVITAARFDMVEIAFRHAHSALPEAQRSNQGLHWGEGNLVFVPAAELTNHPDDVDLVMVDEAANLPLFLLTRFITRFSRIVFASTAQGYEGSGRGFDLRFRNILNELRPQWRRAQLNTPLRWAETDPLESLLNDLFLLSTPATNGVSAHISPSSPTYRWLDLNALAKDETRLKQVFALLIDAHYQTTPQDLQYLLDMPVRLLIAETPDRVVGVCQVNEEGGFGPALAADICRGKRRPKGHLAAQRLALISGNDDYLIQPSWRISRIAVATDCRRKGVGAALLHQAEEAAANTKAAFISSSFAADPAIQQFWRNAGFATVSLGSRLDTSSASYSVLVLRPLTEQVSTALGHWQQQLADNLLANAPLLWPRLRADVAADLLREMAVRTSDFDHHQCRRYARGEVTLEVALASLKRAVVGREQTPASFIGKCFLHWEWSRVCEEFNHRGRADCEAEFRHYFATLTADFDN</sequence>
<gene>
    <name evidence="9" type="primary">tmcA</name>
    <name evidence="11" type="ORF">HCU74_11100</name>
</gene>
<evidence type="ECO:0000259" key="10">
    <source>
        <dbReference type="PROSITE" id="PS51186"/>
    </source>
</evidence>
<keyword evidence="6 9" id="KW-0067">ATP-binding</keyword>
<organism evidence="11 12">
    <name type="scientific">Spongiibacter thalassae</name>
    <dbReference type="NCBI Taxonomy" id="2721624"/>
    <lineage>
        <taxon>Bacteria</taxon>
        <taxon>Pseudomonadati</taxon>
        <taxon>Pseudomonadota</taxon>
        <taxon>Gammaproteobacteria</taxon>
        <taxon>Cellvibrionales</taxon>
        <taxon>Spongiibacteraceae</taxon>
        <taxon>Spongiibacter</taxon>
    </lineage>
</organism>
<evidence type="ECO:0000256" key="7">
    <source>
        <dbReference type="ARBA" id="ARBA00022884"/>
    </source>
</evidence>
<dbReference type="PANTHER" id="PTHR10925">
    <property type="entry name" value="N-ACETYLTRANSFERASE 10"/>
    <property type="match status" value="1"/>
</dbReference>
<dbReference type="Pfam" id="PF05127">
    <property type="entry name" value="NAT10_TcmA_helicase"/>
    <property type="match status" value="1"/>
</dbReference>
<feature type="binding site" evidence="9">
    <location>
        <begin position="489"/>
        <end position="491"/>
    </location>
    <ligand>
        <name>acetyl-CoA</name>
        <dbReference type="ChEBI" id="CHEBI:57288"/>
    </ligand>
</feature>
<dbReference type="PROSITE" id="PS51186">
    <property type="entry name" value="GNAT"/>
    <property type="match status" value="1"/>
</dbReference>
<dbReference type="CDD" id="cd04301">
    <property type="entry name" value="NAT_SF"/>
    <property type="match status" value="1"/>
</dbReference>
<keyword evidence="3 9" id="KW-0808">Transferase</keyword>
<dbReference type="Gene3D" id="3.40.50.11040">
    <property type="match status" value="1"/>
</dbReference>
<keyword evidence="1 9" id="KW-0963">Cytoplasm</keyword>
<dbReference type="InterPro" id="IPR007807">
    <property type="entry name" value="TcmA/NAT10_helicase"/>
</dbReference>
<evidence type="ECO:0000256" key="8">
    <source>
        <dbReference type="ARBA" id="ARBA00023315"/>
    </source>
</evidence>
<accession>A0ABX1GFK5</accession>
<evidence type="ECO:0000256" key="9">
    <source>
        <dbReference type="HAMAP-Rule" id="MF_01886"/>
    </source>
</evidence>
<reference evidence="11 12" key="1">
    <citation type="submission" date="2020-04" db="EMBL/GenBank/DDBJ databases">
        <authorList>
            <person name="Yoon J."/>
        </authorList>
    </citation>
    <scope>NUCLEOTIDE SEQUENCE [LARGE SCALE GENOMIC DNA]</scope>
    <source>
        <strain evidence="11 12">KMU-166</strain>
    </source>
</reference>
<dbReference type="InterPro" id="IPR000182">
    <property type="entry name" value="GNAT_dom"/>
</dbReference>
<keyword evidence="12" id="KW-1185">Reference proteome</keyword>
<comment type="caution">
    <text evidence="11">The sequence shown here is derived from an EMBL/GenBank/DDBJ whole genome shotgun (WGS) entry which is preliminary data.</text>
</comment>
<evidence type="ECO:0000256" key="2">
    <source>
        <dbReference type="ARBA" id="ARBA00022555"/>
    </source>
</evidence>
<dbReference type="EC" id="2.3.1.193" evidence="9"/>
<evidence type="ECO:0000256" key="3">
    <source>
        <dbReference type="ARBA" id="ARBA00022679"/>
    </source>
</evidence>
<dbReference type="InterPro" id="IPR038321">
    <property type="entry name" value="TmcA_C_sf"/>
</dbReference>
<keyword evidence="8 9" id="KW-0012">Acyltransferase</keyword>
<proteinExistence type="inferred from homology"/>
<dbReference type="HAMAP" id="MF_01886">
    <property type="entry name" value="tRNA_acetyltr_TmcA"/>
    <property type="match status" value="1"/>
</dbReference>
<dbReference type="Pfam" id="PF13718">
    <property type="entry name" value="GNAT_acetyltr_2"/>
    <property type="match status" value="1"/>
</dbReference>
<dbReference type="Pfam" id="PF08351">
    <property type="entry name" value="TmcA_N"/>
    <property type="match status" value="1"/>
</dbReference>
<feature type="domain" description="N-acetyltransferase" evidence="10">
    <location>
        <begin position="385"/>
        <end position="564"/>
    </location>
</feature>
<comment type="catalytic activity">
    <reaction evidence="9">
        <text>cytidine(34) in elongator tRNA(Met) + acetyl-CoA + ATP + H2O = N(4)-acetylcytidine(34) in elongator tRNA(Met) + ADP + phosphate + CoA + H(+)</text>
        <dbReference type="Rhea" id="RHEA:43788"/>
        <dbReference type="Rhea" id="RHEA-COMP:10693"/>
        <dbReference type="Rhea" id="RHEA-COMP:10694"/>
        <dbReference type="ChEBI" id="CHEBI:15377"/>
        <dbReference type="ChEBI" id="CHEBI:15378"/>
        <dbReference type="ChEBI" id="CHEBI:30616"/>
        <dbReference type="ChEBI" id="CHEBI:43474"/>
        <dbReference type="ChEBI" id="CHEBI:57287"/>
        <dbReference type="ChEBI" id="CHEBI:57288"/>
        <dbReference type="ChEBI" id="CHEBI:74900"/>
        <dbReference type="ChEBI" id="CHEBI:82748"/>
        <dbReference type="ChEBI" id="CHEBI:456216"/>
        <dbReference type="EC" id="2.3.1.193"/>
    </reaction>
</comment>
<comment type="similarity">
    <text evidence="9">Belongs to the TmcA family.</text>
</comment>
<comment type="caution">
    <text evidence="9">Lacks conserved residue(s) required for the propagation of feature annotation.</text>
</comment>
<dbReference type="RefSeq" id="WP_168450472.1">
    <property type="nucleotide sequence ID" value="NZ_JAAWWK010000003.1"/>
</dbReference>
<evidence type="ECO:0000256" key="6">
    <source>
        <dbReference type="ARBA" id="ARBA00022840"/>
    </source>
</evidence>
<dbReference type="Proteomes" id="UP000765845">
    <property type="component" value="Unassembled WGS sequence"/>
</dbReference>
<keyword evidence="5 9" id="KW-0547">Nucleotide-binding</keyword>
<feature type="binding site" evidence="9">
    <location>
        <position position="176"/>
    </location>
    <ligand>
        <name>ATP</name>
        <dbReference type="ChEBI" id="CHEBI:30616"/>
    </ligand>
</feature>
<keyword evidence="2 9" id="KW-0820">tRNA-binding</keyword>
<protein>
    <recommendedName>
        <fullName evidence="9">tRNA(Met) cytidine acetyltransferase TmcA</fullName>
        <ecNumber evidence="9">2.3.1.193</ecNumber>
    </recommendedName>
</protein>
<evidence type="ECO:0000256" key="4">
    <source>
        <dbReference type="ARBA" id="ARBA00022694"/>
    </source>
</evidence>
<dbReference type="SUPFAM" id="SSF55729">
    <property type="entry name" value="Acyl-CoA N-acyltransferases (Nat)"/>
    <property type="match status" value="1"/>
</dbReference>
<name>A0ABX1GFK5_9GAMM</name>
<dbReference type="InterPro" id="IPR016181">
    <property type="entry name" value="Acyl_CoA_acyltransferase"/>
</dbReference>
<dbReference type="InterPro" id="IPR032672">
    <property type="entry name" value="TmcA/NAT10/Kre33"/>
</dbReference>
<dbReference type="InterPro" id="IPR024914">
    <property type="entry name" value="tRNA_acetyltr_TmcA"/>
</dbReference>